<dbReference type="AlphaFoldDB" id="A0A430JGP5"/>
<dbReference type="EMBL" id="RXHU01000022">
    <property type="protein sequence ID" value="RTE10213.1"/>
    <property type="molecule type" value="Genomic_DNA"/>
</dbReference>
<evidence type="ECO:0000256" key="2">
    <source>
        <dbReference type="ARBA" id="ARBA00023125"/>
    </source>
</evidence>
<proteinExistence type="predicted"/>
<keyword evidence="3" id="KW-0804">Transcription</keyword>
<dbReference type="InterPro" id="IPR011051">
    <property type="entry name" value="RmlC_Cupin_sf"/>
</dbReference>
<dbReference type="OrthoDB" id="9816335at2"/>
<sequence>MGEHLMGTMHTPDTLAGQPADVSGCLTLNGATIEFIEVLLEYPAGAAGVPLHTHTWYEMNVVFEGTMFTSFESSMLEMNAGDFIVVPPGQVHAHRYVPDRPHRGVCLRWRIQDSACEETDSLAGRIAKLAAWQPGVYTDNHGITSLFHTLLDECSRGASPLSLRLSAFKIVLALCELQHAEPRHPAPGSHTDAALLRKVDIYLEDYYKVKWHAAELAASLHMSYGHLARTYKRLSGKTLVDRMLEIRLAKAAELLKSTRLSMQEIADRTGFASVHYFSRAFKKVYQVSPRTYRSG</sequence>
<dbReference type="GO" id="GO:0043565">
    <property type="term" value="F:sequence-specific DNA binding"/>
    <property type="evidence" value="ECO:0007669"/>
    <property type="project" value="InterPro"/>
</dbReference>
<gene>
    <name evidence="5" type="ORF">EJQ19_08600</name>
</gene>
<dbReference type="SMART" id="SM00342">
    <property type="entry name" value="HTH_ARAC"/>
    <property type="match status" value="1"/>
</dbReference>
<protein>
    <submittedName>
        <fullName evidence="5">AraC family transcriptional regulator</fullName>
    </submittedName>
</protein>
<dbReference type="InterPro" id="IPR014710">
    <property type="entry name" value="RmlC-like_jellyroll"/>
</dbReference>
<dbReference type="InterPro" id="IPR020449">
    <property type="entry name" value="Tscrpt_reg_AraC-type_HTH"/>
</dbReference>
<dbReference type="Gene3D" id="2.60.120.10">
    <property type="entry name" value="Jelly Rolls"/>
    <property type="match status" value="1"/>
</dbReference>
<dbReference type="Pfam" id="PF12833">
    <property type="entry name" value="HTH_18"/>
    <property type="match status" value="1"/>
</dbReference>
<dbReference type="PROSITE" id="PS01124">
    <property type="entry name" value="HTH_ARAC_FAMILY_2"/>
    <property type="match status" value="1"/>
</dbReference>
<feature type="domain" description="HTH araC/xylS-type" evidence="4">
    <location>
        <begin position="197"/>
        <end position="295"/>
    </location>
</feature>
<accession>A0A430JGP5</accession>
<dbReference type="InterPro" id="IPR018062">
    <property type="entry name" value="HTH_AraC-typ_CS"/>
</dbReference>
<dbReference type="PANTHER" id="PTHR43280">
    <property type="entry name" value="ARAC-FAMILY TRANSCRIPTIONAL REGULATOR"/>
    <property type="match status" value="1"/>
</dbReference>
<dbReference type="SUPFAM" id="SSF46689">
    <property type="entry name" value="Homeodomain-like"/>
    <property type="match status" value="1"/>
</dbReference>
<dbReference type="GO" id="GO:0003700">
    <property type="term" value="F:DNA-binding transcription factor activity"/>
    <property type="evidence" value="ECO:0007669"/>
    <property type="project" value="InterPro"/>
</dbReference>
<dbReference type="PROSITE" id="PS00041">
    <property type="entry name" value="HTH_ARAC_FAMILY_1"/>
    <property type="match status" value="1"/>
</dbReference>
<evidence type="ECO:0000313" key="6">
    <source>
        <dbReference type="Proteomes" id="UP000276128"/>
    </source>
</evidence>
<evidence type="ECO:0000259" key="4">
    <source>
        <dbReference type="PROSITE" id="PS01124"/>
    </source>
</evidence>
<dbReference type="PANTHER" id="PTHR43280:SF28">
    <property type="entry name" value="HTH-TYPE TRANSCRIPTIONAL ACTIVATOR RHAS"/>
    <property type="match status" value="1"/>
</dbReference>
<name>A0A430JGP5_9BACL</name>
<evidence type="ECO:0000256" key="3">
    <source>
        <dbReference type="ARBA" id="ARBA00023163"/>
    </source>
</evidence>
<comment type="caution">
    <text evidence="5">The sequence shown here is derived from an EMBL/GenBank/DDBJ whole genome shotgun (WGS) entry which is preliminary data.</text>
</comment>
<dbReference type="Gene3D" id="1.10.10.60">
    <property type="entry name" value="Homeodomain-like"/>
    <property type="match status" value="1"/>
</dbReference>
<dbReference type="SUPFAM" id="SSF51182">
    <property type="entry name" value="RmlC-like cupins"/>
    <property type="match status" value="1"/>
</dbReference>
<keyword evidence="1" id="KW-0805">Transcription regulation</keyword>
<organism evidence="5 6">
    <name type="scientific">Paenibacillus whitsoniae</name>
    <dbReference type="NCBI Taxonomy" id="2496558"/>
    <lineage>
        <taxon>Bacteria</taxon>
        <taxon>Bacillati</taxon>
        <taxon>Bacillota</taxon>
        <taxon>Bacilli</taxon>
        <taxon>Bacillales</taxon>
        <taxon>Paenibacillaceae</taxon>
        <taxon>Paenibacillus</taxon>
    </lineage>
</organism>
<reference evidence="5 6" key="1">
    <citation type="submission" date="2018-12" db="EMBL/GenBank/DDBJ databases">
        <title>Bacillus ochoae sp. nov., Paenibacillus whitsoniae sp. nov., Paenibacillus spiritus sp. nov. Isolated from the Mars Exploration Rover during spacecraft assembly.</title>
        <authorList>
            <person name="Seuylemezian A."/>
            <person name="Vaishampayan P."/>
        </authorList>
    </citation>
    <scope>NUCLEOTIDE SEQUENCE [LARGE SCALE GENOMIC DNA]</scope>
    <source>
        <strain evidence="5 6">MER 54</strain>
    </source>
</reference>
<dbReference type="PRINTS" id="PR00032">
    <property type="entry name" value="HTHARAC"/>
</dbReference>
<evidence type="ECO:0000256" key="1">
    <source>
        <dbReference type="ARBA" id="ARBA00023015"/>
    </source>
</evidence>
<dbReference type="InterPro" id="IPR009057">
    <property type="entry name" value="Homeodomain-like_sf"/>
</dbReference>
<dbReference type="Pfam" id="PF07883">
    <property type="entry name" value="Cupin_2"/>
    <property type="match status" value="1"/>
</dbReference>
<keyword evidence="2" id="KW-0238">DNA-binding</keyword>
<dbReference type="InterPro" id="IPR018060">
    <property type="entry name" value="HTH_AraC"/>
</dbReference>
<dbReference type="Proteomes" id="UP000276128">
    <property type="component" value="Unassembled WGS sequence"/>
</dbReference>
<evidence type="ECO:0000313" key="5">
    <source>
        <dbReference type="EMBL" id="RTE10213.1"/>
    </source>
</evidence>
<keyword evidence="6" id="KW-1185">Reference proteome</keyword>
<dbReference type="InterPro" id="IPR013096">
    <property type="entry name" value="Cupin_2"/>
</dbReference>